<feature type="transmembrane region" description="Helical" evidence="5">
    <location>
        <begin position="229"/>
        <end position="262"/>
    </location>
</feature>
<dbReference type="CDD" id="cd06261">
    <property type="entry name" value="TM_PBP2"/>
    <property type="match status" value="1"/>
</dbReference>
<comment type="subcellular location">
    <subcellularLocation>
        <location evidence="1 5">Cell membrane</location>
        <topology evidence="1 5">Multi-pass membrane protein</topology>
    </subcellularLocation>
</comment>
<dbReference type="Pfam" id="PF00528">
    <property type="entry name" value="BPD_transp_1"/>
    <property type="match status" value="1"/>
</dbReference>
<dbReference type="EMBL" id="ASIV01000001">
    <property type="protein sequence ID" value="KEG21131.1"/>
    <property type="molecule type" value="Genomic_DNA"/>
</dbReference>
<dbReference type="SUPFAM" id="SSF161098">
    <property type="entry name" value="MetI-like"/>
    <property type="match status" value="1"/>
</dbReference>
<comment type="similarity">
    <text evidence="5">Belongs to the binding-protein-dependent transport system permease family.</text>
</comment>
<dbReference type="PATRIC" id="fig|1293911.3.peg.80"/>
<keyword evidence="2 5" id="KW-0812">Transmembrane</keyword>
<dbReference type="GO" id="GO:0055085">
    <property type="term" value="P:transmembrane transport"/>
    <property type="evidence" value="ECO:0007669"/>
    <property type="project" value="InterPro"/>
</dbReference>
<name>A0A072R680_BARBA</name>
<feature type="domain" description="ABC transmembrane type-1" evidence="6">
    <location>
        <begin position="181"/>
        <end position="373"/>
    </location>
</feature>
<evidence type="ECO:0000313" key="7">
    <source>
        <dbReference type="EMBL" id="KEG21131.1"/>
    </source>
</evidence>
<evidence type="ECO:0000256" key="3">
    <source>
        <dbReference type="ARBA" id="ARBA00022989"/>
    </source>
</evidence>
<evidence type="ECO:0000259" key="6">
    <source>
        <dbReference type="PROSITE" id="PS50928"/>
    </source>
</evidence>
<comment type="caution">
    <text evidence="7">The sequence shown here is derived from an EMBL/GenBank/DDBJ whole genome shotgun (WGS) entry which is preliminary data.</text>
</comment>
<dbReference type="InterPro" id="IPR025966">
    <property type="entry name" value="OppC_N"/>
</dbReference>
<reference evidence="7 8" key="1">
    <citation type="submission" date="2013-04" db="EMBL/GenBank/DDBJ databases">
        <title>The Genome Sequence of Bartonella bacilliformis Ver097.</title>
        <authorList>
            <consortium name="The Broad Institute Genomics Platform"/>
            <consortium name="The Broad Institute Genome Sequencing Center for Infectious Disease"/>
            <person name="Feldgarden M."/>
            <person name="Kirby J."/>
            <person name="Birtles R."/>
            <person name="Dasch G."/>
            <person name="Hendrix L."/>
            <person name="Koehler J."/>
            <person name="Walker B."/>
            <person name="Young S.K."/>
            <person name="Zeng Q."/>
            <person name="Gargeya S."/>
            <person name="Fitzgerald M."/>
            <person name="Haas B."/>
            <person name="Abouelleil A."/>
            <person name="Allen A.W."/>
            <person name="Alvarado L."/>
            <person name="Arachchi H.M."/>
            <person name="Berlin A.M."/>
            <person name="Chapman S.B."/>
            <person name="Gainer-Dewar J."/>
            <person name="Goldberg J."/>
            <person name="Griggs A."/>
            <person name="Gujja S."/>
            <person name="Hansen M."/>
            <person name="Howarth C."/>
            <person name="Imamovic A."/>
            <person name="Ireland A."/>
            <person name="Larimer J."/>
            <person name="McCowan C."/>
            <person name="Murphy C."/>
            <person name="Pearson M."/>
            <person name="Poon T.W."/>
            <person name="Priest M."/>
            <person name="Roberts A."/>
            <person name="Saif S."/>
            <person name="Shea T."/>
            <person name="Sisk P."/>
            <person name="Sykes S."/>
            <person name="Wortman J."/>
            <person name="Nusbaum C."/>
            <person name="Birren B."/>
        </authorList>
    </citation>
    <scope>NUCLEOTIDE SEQUENCE [LARGE SCALE GENOMIC DNA]</scope>
    <source>
        <strain evidence="7 8">Ver097</strain>
    </source>
</reference>
<dbReference type="HOGENOM" id="CLU_028518_4_1_5"/>
<keyword evidence="5" id="KW-0813">Transport</keyword>
<dbReference type="PANTHER" id="PTHR30325">
    <property type="entry name" value="MEMBRANE COMPONENT OF ABC TRANSPORTER"/>
    <property type="match status" value="1"/>
</dbReference>
<dbReference type="GO" id="GO:0042884">
    <property type="term" value="P:microcin transport"/>
    <property type="evidence" value="ECO:0007669"/>
    <property type="project" value="TreeGrafter"/>
</dbReference>
<feature type="transmembrane region" description="Helical" evidence="5">
    <location>
        <begin position="41"/>
        <end position="61"/>
    </location>
</feature>
<dbReference type="RefSeq" id="WP_432416213.1">
    <property type="nucleotide sequence ID" value="NZ_KL503802.1"/>
</dbReference>
<dbReference type="STRING" id="1293911.H710_00078"/>
<sequence length="383" mass="43255">MGVMEKTQPCKVYTSKLEKRPFLSPLNARRWRNFKQNRRGFWSLWLFLFLCLCSFSAEFIANDRPIIASYKGELLFPVLFDYPDEKFGGSLAVADFRDPLIQSEIAKYGWAVWPLVRYSYNTIVGNKTTALALPFWLESKEKRCINYSQGSSDPDCTISRWNWLGTDDLTRDIFARVLYGFRLSIIFSILLTAISTFIGVVAGAVQGYFGGWVDLIFQRFIEIWSSVPSLYLVIIMAAVLTQGFWILLGVMLLFQWVALVGVVRAEFLRARNFTYISAARALGVPSRIIMTRHLLPNAMVAALTYMPFLLTSGISLLTSLDYLGFGLPPGYPSLGELMRQATTNLNAPWIGITGFVVIAVMLSLLAFIGEAVRDAFDPRKTLQ</sequence>
<dbReference type="Proteomes" id="UP000031740">
    <property type="component" value="Unassembled WGS sequence"/>
</dbReference>
<dbReference type="GO" id="GO:0005886">
    <property type="term" value="C:plasma membrane"/>
    <property type="evidence" value="ECO:0007669"/>
    <property type="project" value="UniProtKB-SubCell"/>
</dbReference>
<organism evidence="7 8">
    <name type="scientific">Bartonella bacilliformis Ver097</name>
    <dbReference type="NCBI Taxonomy" id="1293911"/>
    <lineage>
        <taxon>Bacteria</taxon>
        <taxon>Pseudomonadati</taxon>
        <taxon>Pseudomonadota</taxon>
        <taxon>Alphaproteobacteria</taxon>
        <taxon>Hyphomicrobiales</taxon>
        <taxon>Bartonellaceae</taxon>
        <taxon>Bartonella</taxon>
    </lineage>
</organism>
<keyword evidence="3 5" id="KW-1133">Transmembrane helix</keyword>
<dbReference type="InterPro" id="IPR035906">
    <property type="entry name" value="MetI-like_sf"/>
</dbReference>
<evidence type="ECO:0000313" key="8">
    <source>
        <dbReference type="Proteomes" id="UP000031740"/>
    </source>
</evidence>
<feature type="transmembrane region" description="Helical" evidence="5">
    <location>
        <begin position="185"/>
        <end position="209"/>
    </location>
</feature>
<dbReference type="AlphaFoldDB" id="A0A072R680"/>
<dbReference type="Gene3D" id="1.10.3720.10">
    <property type="entry name" value="MetI-like"/>
    <property type="match status" value="1"/>
</dbReference>
<dbReference type="PANTHER" id="PTHR30325:SF0">
    <property type="entry name" value="INNER MEMBRANE ABC TRANSPORTER PERMEASE PROTEIN YEJE"/>
    <property type="match status" value="1"/>
</dbReference>
<protein>
    <recommendedName>
        <fullName evidence="6">ABC transmembrane type-1 domain-containing protein</fullName>
    </recommendedName>
</protein>
<accession>A0A072R680</accession>
<feature type="transmembrane region" description="Helical" evidence="5">
    <location>
        <begin position="294"/>
        <end position="317"/>
    </location>
</feature>
<evidence type="ECO:0000256" key="2">
    <source>
        <dbReference type="ARBA" id="ARBA00022692"/>
    </source>
</evidence>
<gene>
    <name evidence="7" type="ORF">H710_00078</name>
</gene>
<keyword evidence="4 5" id="KW-0472">Membrane</keyword>
<evidence type="ECO:0000256" key="1">
    <source>
        <dbReference type="ARBA" id="ARBA00004651"/>
    </source>
</evidence>
<dbReference type="PROSITE" id="PS50928">
    <property type="entry name" value="ABC_TM1"/>
    <property type="match status" value="1"/>
</dbReference>
<evidence type="ECO:0000256" key="4">
    <source>
        <dbReference type="ARBA" id="ARBA00023136"/>
    </source>
</evidence>
<feature type="transmembrane region" description="Helical" evidence="5">
    <location>
        <begin position="347"/>
        <end position="369"/>
    </location>
</feature>
<dbReference type="InterPro" id="IPR000515">
    <property type="entry name" value="MetI-like"/>
</dbReference>
<dbReference type="Pfam" id="PF12911">
    <property type="entry name" value="OppC_N"/>
    <property type="match status" value="1"/>
</dbReference>
<evidence type="ECO:0000256" key="5">
    <source>
        <dbReference type="RuleBase" id="RU363032"/>
    </source>
</evidence>
<proteinExistence type="inferred from homology"/>